<organism evidence="3 4">
    <name type="scientific">Microbacterium kribbense</name>
    <dbReference type="NCBI Taxonomy" id="433645"/>
    <lineage>
        <taxon>Bacteria</taxon>
        <taxon>Bacillati</taxon>
        <taxon>Actinomycetota</taxon>
        <taxon>Actinomycetes</taxon>
        <taxon>Micrococcales</taxon>
        <taxon>Microbacteriaceae</taxon>
        <taxon>Microbacterium</taxon>
    </lineage>
</organism>
<dbReference type="RefSeq" id="WP_344782437.1">
    <property type="nucleotide sequence ID" value="NZ_BAABAF010000005.1"/>
</dbReference>
<dbReference type="Pfam" id="PF00534">
    <property type="entry name" value="Glycos_transf_1"/>
    <property type="match status" value="1"/>
</dbReference>
<evidence type="ECO:0000313" key="4">
    <source>
        <dbReference type="Proteomes" id="UP001500540"/>
    </source>
</evidence>
<evidence type="ECO:0000259" key="2">
    <source>
        <dbReference type="Pfam" id="PF00534"/>
    </source>
</evidence>
<keyword evidence="1" id="KW-0808">Transferase</keyword>
<evidence type="ECO:0000256" key="1">
    <source>
        <dbReference type="ARBA" id="ARBA00022679"/>
    </source>
</evidence>
<dbReference type="Proteomes" id="UP001500540">
    <property type="component" value="Unassembled WGS sequence"/>
</dbReference>
<dbReference type="PANTHER" id="PTHR12526">
    <property type="entry name" value="GLYCOSYLTRANSFERASE"/>
    <property type="match status" value="1"/>
</dbReference>
<dbReference type="EMBL" id="BAABAF010000005">
    <property type="protein sequence ID" value="GAA3764103.1"/>
    <property type="molecule type" value="Genomic_DNA"/>
</dbReference>
<comment type="caution">
    <text evidence="3">The sequence shown here is derived from an EMBL/GenBank/DDBJ whole genome shotgun (WGS) entry which is preliminary data.</text>
</comment>
<dbReference type="Gene3D" id="3.40.50.2000">
    <property type="entry name" value="Glycogen Phosphorylase B"/>
    <property type="match status" value="2"/>
</dbReference>
<gene>
    <name evidence="3" type="ORF">GCM10022240_15560</name>
</gene>
<proteinExistence type="predicted"/>
<keyword evidence="4" id="KW-1185">Reference proteome</keyword>
<feature type="domain" description="Glycosyl transferase family 1" evidence="2">
    <location>
        <begin position="287"/>
        <end position="436"/>
    </location>
</feature>
<evidence type="ECO:0000313" key="3">
    <source>
        <dbReference type="EMBL" id="GAA3764103.1"/>
    </source>
</evidence>
<sequence length="467" mass="49223">MNTISVTFPDAHYVVLSSRLIPDTDGGYTLATLARARQMAASGVHGGGGPLLLTVDPGTPADHARHRAEFAARDLVVDPNRMRNLFDEASDPAGGAARWLRDGAHAGAADPAIAYRTVTGTKGEPVVGLPVLPGDPDWHISTAAVLVYAAGGAIAGVLDGFGALYRAWLDHVVRGLRVADDRAVVVLCESRQLGELLAGWDDPAVRLIHAIHTIHLEPPYRPDAPVNALWSRWFDLAERFDAVLWLTAAQRADARERFDLAGVHVVVPHGVPAAASVVPPARRDAGRVVMLNRLAAGKRIDHAIRAFAGVVAAVPGAHLDVFGEGGQRGALQDLIDEWGLGAHVVLRGGTTEAERVLDEASALLFTSAFEGQGLAVIEALAHGCPVVSYDVRYGPREALADGGGILVPDGDVAGLTDALVRVLGDVDLRVRLSQEAVQAARRVDPENVMAALAGAVRDVLAVPSRRV</sequence>
<dbReference type="InterPro" id="IPR001296">
    <property type="entry name" value="Glyco_trans_1"/>
</dbReference>
<accession>A0ABP7GLG4</accession>
<dbReference type="SUPFAM" id="SSF53756">
    <property type="entry name" value="UDP-Glycosyltransferase/glycogen phosphorylase"/>
    <property type="match status" value="1"/>
</dbReference>
<protein>
    <recommendedName>
        <fullName evidence="2">Glycosyl transferase family 1 domain-containing protein</fullName>
    </recommendedName>
</protein>
<name>A0ABP7GLG4_9MICO</name>
<reference evidence="4" key="1">
    <citation type="journal article" date="2019" name="Int. J. Syst. Evol. Microbiol.">
        <title>The Global Catalogue of Microorganisms (GCM) 10K type strain sequencing project: providing services to taxonomists for standard genome sequencing and annotation.</title>
        <authorList>
            <consortium name="The Broad Institute Genomics Platform"/>
            <consortium name="The Broad Institute Genome Sequencing Center for Infectious Disease"/>
            <person name="Wu L."/>
            <person name="Ma J."/>
        </authorList>
    </citation>
    <scope>NUCLEOTIDE SEQUENCE [LARGE SCALE GENOMIC DNA]</scope>
    <source>
        <strain evidence="4">JCM 16950</strain>
    </source>
</reference>